<comment type="similarity">
    <text evidence="1">Belongs to the 'GDXG' lipolytic enzyme family.</text>
</comment>
<dbReference type="SUPFAM" id="SSF53474">
    <property type="entry name" value="alpha/beta-Hydrolases"/>
    <property type="match status" value="1"/>
</dbReference>
<keyword evidence="4" id="KW-1133">Transmembrane helix</keyword>
<reference evidence="6 7" key="1">
    <citation type="submission" date="2014-02" db="EMBL/GenBank/DDBJ databases">
        <title>Transposable element dynamics among asymbiotic and ectomycorrhizal Amanita fungi.</title>
        <authorList>
            <consortium name="DOE Joint Genome Institute"/>
            <person name="Hess J."/>
            <person name="Skrede I."/>
            <person name="Wolfe B."/>
            <person name="LaButti K."/>
            <person name="Ohm R.A."/>
            <person name="Grigoriev I.V."/>
            <person name="Pringle A."/>
        </authorList>
    </citation>
    <scope>NUCLEOTIDE SEQUENCE [LARGE SCALE GENOMIC DNA]</scope>
    <source>
        <strain evidence="6 7">SKay4041</strain>
    </source>
</reference>
<dbReference type="InterPro" id="IPR050300">
    <property type="entry name" value="GDXG_lipolytic_enzyme"/>
</dbReference>
<dbReference type="EMBL" id="KZ302009">
    <property type="protein sequence ID" value="PFH50201.1"/>
    <property type="molecule type" value="Genomic_DNA"/>
</dbReference>
<evidence type="ECO:0000313" key="7">
    <source>
        <dbReference type="Proteomes" id="UP000242287"/>
    </source>
</evidence>
<protein>
    <recommendedName>
        <fullName evidence="5">Alpha/beta hydrolase fold-3 domain-containing protein</fullName>
    </recommendedName>
</protein>
<gene>
    <name evidence="6" type="ORF">AMATHDRAFT_61538</name>
</gene>
<sequence length="362" mass="40850">MNATSSNRRIYGQTTSLEKVAIFGHVLLLPFVVFWNTLTWPIYPESKEKPFNRHVHDVTLRHLLNLGIAQVQYLSGPTSQVYRAWAKKQNVPVVVEELGLNARLYWIGSKKSDRVIFYLHGGAYLLPMGEPALSFWKFIQQELAKQGINVGIAVLEYTLYPDAQFPVPLSQAVSGLKHLLEDLGVSPQHIQLAGDSAGGNLVLQVISHILHPVDNVPRISLSTPLRGAYLVSPWVLLSDTQKYASYACTHDLWSYSTATKWGRAIVKDIPDVYTPYIQALKAPHTWFRGVDQVVDRVLMTTGDLDLLKDTITEFEPLFRTHHPHVELTIQRNGIHDGPFFDSQSSEIALSSLRWFANGFKRN</sequence>
<organism evidence="6 7">
    <name type="scientific">Amanita thiersii Skay4041</name>
    <dbReference type="NCBI Taxonomy" id="703135"/>
    <lineage>
        <taxon>Eukaryota</taxon>
        <taxon>Fungi</taxon>
        <taxon>Dikarya</taxon>
        <taxon>Basidiomycota</taxon>
        <taxon>Agaricomycotina</taxon>
        <taxon>Agaricomycetes</taxon>
        <taxon>Agaricomycetidae</taxon>
        <taxon>Agaricales</taxon>
        <taxon>Pluteineae</taxon>
        <taxon>Amanitaceae</taxon>
        <taxon>Amanita</taxon>
    </lineage>
</organism>
<dbReference type="InterPro" id="IPR029058">
    <property type="entry name" value="AB_hydrolase_fold"/>
</dbReference>
<evidence type="ECO:0000256" key="4">
    <source>
        <dbReference type="SAM" id="Phobius"/>
    </source>
</evidence>
<evidence type="ECO:0000259" key="5">
    <source>
        <dbReference type="Pfam" id="PF07859"/>
    </source>
</evidence>
<dbReference type="PANTHER" id="PTHR48081">
    <property type="entry name" value="AB HYDROLASE SUPERFAMILY PROTEIN C4A8.06C"/>
    <property type="match status" value="1"/>
</dbReference>
<proteinExistence type="inferred from homology"/>
<dbReference type="InterPro" id="IPR013094">
    <property type="entry name" value="AB_hydrolase_3"/>
</dbReference>
<evidence type="ECO:0000313" key="6">
    <source>
        <dbReference type="EMBL" id="PFH50201.1"/>
    </source>
</evidence>
<feature type="active site" evidence="3">
    <location>
        <position position="196"/>
    </location>
</feature>
<feature type="transmembrane region" description="Helical" evidence="4">
    <location>
        <begin position="20"/>
        <end position="43"/>
    </location>
</feature>
<dbReference type="Proteomes" id="UP000242287">
    <property type="component" value="Unassembled WGS sequence"/>
</dbReference>
<dbReference type="Pfam" id="PF07859">
    <property type="entry name" value="Abhydrolase_3"/>
    <property type="match status" value="1"/>
</dbReference>
<keyword evidence="2" id="KW-0378">Hydrolase</keyword>
<keyword evidence="4" id="KW-0812">Transmembrane</keyword>
<evidence type="ECO:0000256" key="3">
    <source>
        <dbReference type="PROSITE-ProRule" id="PRU10038"/>
    </source>
</evidence>
<dbReference type="GO" id="GO:0016787">
    <property type="term" value="F:hydrolase activity"/>
    <property type="evidence" value="ECO:0007669"/>
    <property type="project" value="UniProtKB-KW"/>
</dbReference>
<dbReference type="AlphaFoldDB" id="A0A2A9NPE8"/>
<dbReference type="PROSITE" id="PS01174">
    <property type="entry name" value="LIPASE_GDXG_SER"/>
    <property type="match status" value="1"/>
</dbReference>
<dbReference type="Gene3D" id="3.40.50.1820">
    <property type="entry name" value="alpha/beta hydrolase"/>
    <property type="match status" value="1"/>
</dbReference>
<evidence type="ECO:0000256" key="2">
    <source>
        <dbReference type="ARBA" id="ARBA00022801"/>
    </source>
</evidence>
<evidence type="ECO:0000256" key="1">
    <source>
        <dbReference type="ARBA" id="ARBA00010515"/>
    </source>
</evidence>
<dbReference type="InterPro" id="IPR033140">
    <property type="entry name" value="Lipase_GDXG_put_SER_AS"/>
</dbReference>
<dbReference type="OrthoDB" id="2152029at2759"/>
<accession>A0A2A9NPE8</accession>
<keyword evidence="4" id="KW-0472">Membrane</keyword>
<keyword evidence="7" id="KW-1185">Reference proteome</keyword>
<feature type="domain" description="Alpha/beta hydrolase fold-3" evidence="5">
    <location>
        <begin position="116"/>
        <end position="336"/>
    </location>
</feature>
<name>A0A2A9NPE8_9AGAR</name>
<dbReference type="STRING" id="703135.A0A2A9NPE8"/>
<dbReference type="PANTHER" id="PTHR48081:SF31">
    <property type="entry name" value="STERYL ACETYL HYDROLASE MUG81-RELATED"/>
    <property type="match status" value="1"/>
</dbReference>